<keyword evidence="2" id="KW-1185">Reference proteome</keyword>
<gene>
    <name evidence="1" type="ORF">ACJIZ3_023601</name>
</gene>
<evidence type="ECO:0000313" key="1">
    <source>
        <dbReference type="EMBL" id="KAL3839010.1"/>
    </source>
</evidence>
<dbReference type="PANTHER" id="PTHR44083">
    <property type="entry name" value="TOPLESS-RELATED PROTEIN 1-RELATED"/>
    <property type="match status" value="1"/>
</dbReference>
<dbReference type="PANTHER" id="PTHR44083:SF2">
    <property type="entry name" value="TOPLESS-RELATED PROTEIN 3"/>
    <property type="match status" value="1"/>
</dbReference>
<organism evidence="1 2">
    <name type="scientific">Penstemon smallii</name>
    <dbReference type="NCBI Taxonomy" id="265156"/>
    <lineage>
        <taxon>Eukaryota</taxon>
        <taxon>Viridiplantae</taxon>
        <taxon>Streptophyta</taxon>
        <taxon>Embryophyta</taxon>
        <taxon>Tracheophyta</taxon>
        <taxon>Spermatophyta</taxon>
        <taxon>Magnoliopsida</taxon>
        <taxon>eudicotyledons</taxon>
        <taxon>Gunneridae</taxon>
        <taxon>Pentapetalae</taxon>
        <taxon>asterids</taxon>
        <taxon>lamiids</taxon>
        <taxon>Lamiales</taxon>
        <taxon>Plantaginaceae</taxon>
        <taxon>Cheloneae</taxon>
        <taxon>Penstemon</taxon>
    </lineage>
</organism>
<dbReference type="EMBL" id="JBJXBP010000003">
    <property type="protein sequence ID" value="KAL3839010.1"/>
    <property type="molecule type" value="Genomic_DNA"/>
</dbReference>
<proteinExistence type="predicted"/>
<protein>
    <submittedName>
        <fullName evidence="1">Uncharacterized protein</fullName>
    </submittedName>
</protein>
<dbReference type="AlphaFoldDB" id="A0ABD3TQK2"/>
<sequence>MTNDVTNVNLENAIPCFALSKHGSYVMSTSGGKVSLFNMMTFNLKFHPFSLFNMMTFNLKFHPCTCKKLVPLNEHVPCIIF</sequence>
<accession>A0ABD3TQK2</accession>
<evidence type="ECO:0000313" key="2">
    <source>
        <dbReference type="Proteomes" id="UP001634393"/>
    </source>
</evidence>
<dbReference type="Proteomes" id="UP001634393">
    <property type="component" value="Unassembled WGS sequence"/>
</dbReference>
<comment type="caution">
    <text evidence="1">The sequence shown here is derived from an EMBL/GenBank/DDBJ whole genome shotgun (WGS) entry which is preliminary data.</text>
</comment>
<name>A0ABD3TQK2_9LAMI</name>
<reference evidence="1 2" key="1">
    <citation type="submission" date="2024-12" db="EMBL/GenBank/DDBJ databases">
        <title>The unique morphological basis and parallel evolutionary history of personate flowers in Penstemon.</title>
        <authorList>
            <person name="Depatie T.H."/>
            <person name="Wessinger C.A."/>
        </authorList>
    </citation>
    <scope>NUCLEOTIDE SEQUENCE [LARGE SCALE GENOMIC DNA]</scope>
    <source>
        <strain evidence="1">WTNN_2</strain>
        <tissue evidence="1">Leaf</tissue>
    </source>
</reference>
<dbReference type="InterPro" id="IPR027728">
    <property type="entry name" value="Topless_fam"/>
</dbReference>